<name>A0A0K8NYM8_PISS1</name>
<keyword evidence="4" id="KW-1185">Reference proteome</keyword>
<evidence type="ECO:0000313" key="4">
    <source>
        <dbReference type="Proteomes" id="UP000037660"/>
    </source>
</evidence>
<dbReference type="EMBL" id="BBYR01000022">
    <property type="protein sequence ID" value="GAP35404.1"/>
    <property type="molecule type" value="Genomic_DNA"/>
</dbReference>
<keyword evidence="3" id="KW-0436">Ligase</keyword>
<dbReference type="InterPro" id="IPR025110">
    <property type="entry name" value="AMP-bd_C"/>
</dbReference>
<sequence length="495" mass="52414">MTSATLVTAFRDRWIAADRAGRLALADDTQQLDYPALHAAVGGLAGRLRAAGVRRGDRVALALPRSARMAVALLATMAAGACPCPLEPRLGPEETQRRYRLARLGWTLLEAGQADDPSLAHVPPERRLDLDALPEAAPHWDDGLGPDDASFLLFTSGSSGKPKGVLQNHRGMWANASGVIAHTALGPADRLLVVMPLYHTNGVNNQLLAPLLAGASVHLAARFRADEMPALMARVRPTIFTGVPTMYSRMLGERFDADALAGLRLLRCGSAPITEELHRRIEAHFGRALVNSYGLSEATCTSTINPPLRRKIGSVGTPLAGQSVFLQAADGSRVDGPGREGEVCVAGPVLMSGYLVEDGDGEPQSPGEVLHSGDLGRFDEDGYLFITGRLKDVIIRGGENLSPKLIEEALVEVPGVADCCVVGRADADLGEVPVAFVVRRPGAEAVQPAALSAAVAARLSRIHQPADYRFVDALPENAVGKVDRKRLAQQLAAGG</sequence>
<evidence type="ECO:0000259" key="1">
    <source>
        <dbReference type="Pfam" id="PF00501"/>
    </source>
</evidence>
<dbReference type="InterPro" id="IPR042099">
    <property type="entry name" value="ANL_N_sf"/>
</dbReference>
<dbReference type="PANTHER" id="PTHR43767:SF1">
    <property type="entry name" value="NONRIBOSOMAL PEPTIDE SYNTHASE PES1 (EUROFUNG)-RELATED"/>
    <property type="match status" value="1"/>
</dbReference>
<reference evidence="4" key="1">
    <citation type="submission" date="2015-07" db="EMBL/GenBank/DDBJ databases">
        <title>Discovery of a poly(ethylene terephthalate assimilation.</title>
        <authorList>
            <person name="Yoshida S."/>
            <person name="Hiraga K."/>
            <person name="Takehana T."/>
            <person name="Taniguchi I."/>
            <person name="Yamaji H."/>
            <person name="Maeda Y."/>
            <person name="Toyohara K."/>
            <person name="Miyamoto K."/>
            <person name="Kimura Y."/>
            <person name="Oda K."/>
        </authorList>
    </citation>
    <scope>NUCLEOTIDE SEQUENCE [LARGE SCALE GENOMIC DNA]</scope>
    <source>
        <strain evidence="4">NBRC 110686 / TISTR 2288 / 201-F6</strain>
    </source>
</reference>
<dbReference type="EC" id="6.2.1.3" evidence="3"/>
<protein>
    <submittedName>
        <fullName evidence="3">Long-chain-fatty-acid--CoA ligase</fullName>
        <ecNumber evidence="3">6.2.1.3</ecNumber>
    </submittedName>
</protein>
<dbReference type="InterPro" id="IPR020845">
    <property type="entry name" value="AMP-binding_CS"/>
</dbReference>
<dbReference type="STRING" id="1547922.ISF6_1175"/>
<dbReference type="Gene3D" id="3.40.50.12780">
    <property type="entry name" value="N-terminal domain of ligase-like"/>
    <property type="match status" value="1"/>
</dbReference>
<dbReference type="RefSeq" id="WP_054019463.1">
    <property type="nucleotide sequence ID" value="NZ_BBYR01000022.1"/>
</dbReference>
<reference evidence="3 4" key="2">
    <citation type="journal article" date="2016" name="Science">
        <title>A bacterium that degrades and assimilates poly(ethylene terephthalate).</title>
        <authorList>
            <person name="Yoshida S."/>
            <person name="Hiraga K."/>
            <person name="Takehana T."/>
            <person name="Taniguchi I."/>
            <person name="Yamaji H."/>
            <person name="Maeda Y."/>
            <person name="Toyohara K."/>
            <person name="Miyamoto K."/>
            <person name="Kimura Y."/>
            <person name="Oda K."/>
        </authorList>
    </citation>
    <scope>NUCLEOTIDE SEQUENCE [LARGE SCALE GENOMIC DNA]</scope>
    <source>
        <strain evidence="4">NBRC 110686 / TISTR 2288 / 201-F6</strain>
    </source>
</reference>
<proteinExistence type="predicted"/>
<feature type="domain" description="AMP-dependent synthetase/ligase" evidence="1">
    <location>
        <begin position="16"/>
        <end position="355"/>
    </location>
</feature>
<dbReference type="SUPFAM" id="SSF56801">
    <property type="entry name" value="Acetyl-CoA synthetase-like"/>
    <property type="match status" value="1"/>
</dbReference>
<dbReference type="GO" id="GO:0004467">
    <property type="term" value="F:long-chain fatty acid-CoA ligase activity"/>
    <property type="evidence" value="ECO:0007669"/>
    <property type="project" value="UniProtKB-EC"/>
</dbReference>
<organism evidence="3 4">
    <name type="scientific">Piscinibacter sakaiensis</name>
    <name type="common">Ideonella sakaiensis</name>
    <dbReference type="NCBI Taxonomy" id="1547922"/>
    <lineage>
        <taxon>Bacteria</taxon>
        <taxon>Pseudomonadati</taxon>
        <taxon>Pseudomonadota</taxon>
        <taxon>Betaproteobacteria</taxon>
        <taxon>Burkholderiales</taxon>
        <taxon>Sphaerotilaceae</taxon>
        <taxon>Piscinibacter</taxon>
    </lineage>
</organism>
<dbReference type="Proteomes" id="UP000037660">
    <property type="component" value="Unassembled WGS sequence"/>
</dbReference>
<comment type="caution">
    <text evidence="3">The sequence shown here is derived from an EMBL/GenBank/DDBJ whole genome shotgun (WGS) entry which is preliminary data.</text>
</comment>
<dbReference type="Pfam" id="PF13193">
    <property type="entry name" value="AMP-binding_C"/>
    <property type="match status" value="1"/>
</dbReference>
<evidence type="ECO:0000313" key="3">
    <source>
        <dbReference type="EMBL" id="GAP35404.1"/>
    </source>
</evidence>
<dbReference type="PANTHER" id="PTHR43767">
    <property type="entry name" value="LONG-CHAIN-FATTY-ACID--COA LIGASE"/>
    <property type="match status" value="1"/>
</dbReference>
<dbReference type="InterPro" id="IPR050237">
    <property type="entry name" value="ATP-dep_AMP-bd_enzyme"/>
</dbReference>
<dbReference type="Gene3D" id="3.30.300.30">
    <property type="match status" value="1"/>
</dbReference>
<dbReference type="InterPro" id="IPR000873">
    <property type="entry name" value="AMP-dep_synth/lig_dom"/>
</dbReference>
<evidence type="ECO:0000259" key="2">
    <source>
        <dbReference type="Pfam" id="PF13193"/>
    </source>
</evidence>
<gene>
    <name evidence="3" type="ORF">ISF6_1175</name>
</gene>
<dbReference type="PROSITE" id="PS00455">
    <property type="entry name" value="AMP_BINDING"/>
    <property type="match status" value="1"/>
</dbReference>
<dbReference type="AlphaFoldDB" id="A0A0K8NYM8"/>
<dbReference type="Pfam" id="PF00501">
    <property type="entry name" value="AMP-binding"/>
    <property type="match status" value="1"/>
</dbReference>
<dbReference type="InterPro" id="IPR045851">
    <property type="entry name" value="AMP-bd_C_sf"/>
</dbReference>
<feature type="domain" description="AMP-binding enzyme C-terminal" evidence="2">
    <location>
        <begin position="406"/>
        <end position="481"/>
    </location>
</feature>
<dbReference type="OrthoDB" id="9766486at2"/>
<accession>A0A0K8NYM8</accession>